<dbReference type="GeneID" id="110232262"/>
<dbReference type="RefSeq" id="XP_020893083.1">
    <property type="nucleotide sequence ID" value="XM_021037424.2"/>
</dbReference>
<dbReference type="EnsemblMetazoa" id="XM_028657097.1">
    <property type="protein sequence ID" value="XP_028512898.1"/>
    <property type="gene ID" value="LOC110232262"/>
</dbReference>
<evidence type="ECO:0000256" key="9">
    <source>
        <dbReference type="ARBA" id="ARBA00023224"/>
    </source>
</evidence>
<dbReference type="EnsemblMetazoa" id="XM_021037426.2">
    <property type="protein sequence ID" value="XP_020893085.1"/>
    <property type="gene ID" value="LOC110232262"/>
</dbReference>
<evidence type="ECO:0000313" key="13">
    <source>
        <dbReference type="EnsemblMetazoa" id="XP_028512897.1"/>
    </source>
</evidence>
<dbReference type="AlphaFoldDB" id="A0A913YED3"/>
<dbReference type="Pfam" id="PF00001">
    <property type="entry name" value="7tm_1"/>
    <property type="match status" value="1"/>
</dbReference>
<feature type="transmembrane region" description="Helical" evidence="11">
    <location>
        <begin position="147"/>
        <end position="167"/>
    </location>
</feature>
<proteinExistence type="inferred from homology"/>
<evidence type="ECO:0000256" key="8">
    <source>
        <dbReference type="ARBA" id="ARBA00023170"/>
    </source>
</evidence>
<feature type="domain" description="G-protein coupled receptors family 1 profile" evidence="12">
    <location>
        <begin position="45"/>
        <end position="332"/>
    </location>
</feature>
<keyword evidence="7" id="KW-1015">Disulfide bond</keyword>
<dbReference type="RefSeq" id="XP_028512902.1">
    <property type="nucleotide sequence ID" value="XM_028657101.1"/>
</dbReference>
<evidence type="ECO:0000256" key="7">
    <source>
        <dbReference type="ARBA" id="ARBA00023157"/>
    </source>
</evidence>
<protein>
    <recommendedName>
        <fullName evidence="12">G-protein coupled receptors family 1 profile domain-containing protein</fullName>
    </recommendedName>
</protein>
<dbReference type="EnsemblMetazoa" id="XM_021037430.2">
    <property type="protein sequence ID" value="XP_020893089.1"/>
    <property type="gene ID" value="LOC110232262"/>
</dbReference>
<dbReference type="EnsemblMetazoa" id="XM_028657094.1">
    <property type="protein sequence ID" value="XP_028512895.1"/>
    <property type="gene ID" value="LOC110232262"/>
</dbReference>
<dbReference type="RefSeq" id="XP_028512901.1">
    <property type="nucleotide sequence ID" value="XM_028657100.1"/>
</dbReference>
<dbReference type="SUPFAM" id="SSF81321">
    <property type="entry name" value="Family A G protein-coupled receptor-like"/>
    <property type="match status" value="1"/>
</dbReference>
<dbReference type="RefSeq" id="XP_020893089.1">
    <property type="nucleotide sequence ID" value="XM_021037430.2"/>
</dbReference>
<evidence type="ECO:0000256" key="5">
    <source>
        <dbReference type="ARBA" id="ARBA00023040"/>
    </source>
</evidence>
<organism evidence="13 14">
    <name type="scientific">Exaiptasia diaphana</name>
    <name type="common">Tropical sea anemone</name>
    <name type="synonym">Aiptasia pulchella</name>
    <dbReference type="NCBI Taxonomy" id="2652724"/>
    <lineage>
        <taxon>Eukaryota</taxon>
        <taxon>Metazoa</taxon>
        <taxon>Cnidaria</taxon>
        <taxon>Anthozoa</taxon>
        <taxon>Hexacorallia</taxon>
        <taxon>Actiniaria</taxon>
        <taxon>Aiptasiidae</taxon>
        <taxon>Exaiptasia</taxon>
    </lineage>
</organism>
<feature type="transmembrane region" description="Helical" evidence="11">
    <location>
        <begin position="276"/>
        <end position="293"/>
    </location>
</feature>
<reference evidence="13" key="1">
    <citation type="submission" date="2022-11" db="UniProtKB">
        <authorList>
            <consortium name="EnsemblMetazoa"/>
        </authorList>
    </citation>
    <scope>IDENTIFICATION</scope>
</reference>
<keyword evidence="4 11" id="KW-1133">Transmembrane helix</keyword>
<dbReference type="EnsemblMetazoa" id="XM_021037428.2">
    <property type="protein sequence ID" value="XP_020893087.1"/>
    <property type="gene ID" value="LOC110232262"/>
</dbReference>
<evidence type="ECO:0000259" key="12">
    <source>
        <dbReference type="PROSITE" id="PS50262"/>
    </source>
</evidence>
<dbReference type="RefSeq" id="XP_020893081.1">
    <property type="nucleotide sequence ID" value="XM_021037422.2"/>
</dbReference>
<dbReference type="GO" id="GO:0043410">
    <property type="term" value="P:positive regulation of MAPK cascade"/>
    <property type="evidence" value="ECO:0007669"/>
    <property type="project" value="TreeGrafter"/>
</dbReference>
<dbReference type="RefSeq" id="XP_028512896.1">
    <property type="nucleotide sequence ID" value="XM_028657095.1"/>
</dbReference>
<dbReference type="EnsemblMetazoa" id="XM_028657101.1">
    <property type="protein sequence ID" value="XP_028512902.1"/>
    <property type="gene ID" value="LOC110232262"/>
</dbReference>
<dbReference type="RefSeq" id="XP_020893082.1">
    <property type="nucleotide sequence ID" value="XM_021037423.2"/>
</dbReference>
<dbReference type="InterPro" id="IPR017452">
    <property type="entry name" value="GPCR_Rhodpsn_7TM"/>
</dbReference>
<dbReference type="EnsemblMetazoa" id="XM_028657095.1">
    <property type="protein sequence ID" value="XP_028512896.1"/>
    <property type="gene ID" value="LOC110232262"/>
</dbReference>
<dbReference type="RefSeq" id="XP_028512899.1">
    <property type="nucleotide sequence ID" value="XM_028657098.1"/>
</dbReference>
<comment type="subcellular location">
    <subcellularLocation>
        <location evidence="1">Cell membrane</location>
        <topology evidence="1">Multi-pass membrane protein</topology>
    </subcellularLocation>
</comment>
<dbReference type="EnsemblMetazoa" id="XM_028657096.1">
    <property type="protein sequence ID" value="XP_028512897.1"/>
    <property type="gene ID" value="LOC110232262"/>
</dbReference>
<dbReference type="EnsemblMetazoa" id="XM_021037423.2">
    <property type="protein sequence ID" value="XP_020893082.1"/>
    <property type="gene ID" value="LOC110232262"/>
</dbReference>
<dbReference type="EnsemblMetazoa" id="XM_021037421.2">
    <property type="protein sequence ID" value="XP_020893080.1"/>
    <property type="gene ID" value="LOC110232262"/>
</dbReference>
<dbReference type="PANTHER" id="PTHR24248:SF199">
    <property type="entry name" value="IP13425P-RELATED"/>
    <property type="match status" value="1"/>
</dbReference>
<feature type="transmembrane region" description="Helical" evidence="11">
    <location>
        <begin position="195"/>
        <end position="222"/>
    </location>
</feature>
<dbReference type="RefSeq" id="XP_028512895.1">
    <property type="nucleotide sequence ID" value="XM_028657094.1"/>
</dbReference>
<dbReference type="KEGG" id="epa:110232262"/>
<dbReference type="RefSeq" id="XP_020893084.1">
    <property type="nucleotide sequence ID" value="XM_021037425.2"/>
</dbReference>
<evidence type="ECO:0000256" key="1">
    <source>
        <dbReference type="ARBA" id="ARBA00004651"/>
    </source>
</evidence>
<dbReference type="RefSeq" id="XP_028512898.1">
    <property type="nucleotide sequence ID" value="XM_028657097.1"/>
</dbReference>
<feature type="transmembrane region" description="Helical" evidence="11">
    <location>
        <begin position="313"/>
        <end position="332"/>
    </location>
</feature>
<dbReference type="PANTHER" id="PTHR24248">
    <property type="entry name" value="ADRENERGIC RECEPTOR-RELATED G-PROTEIN COUPLED RECEPTOR"/>
    <property type="match status" value="1"/>
</dbReference>
<dbReference type="EnsemblMetazoa" id="XM_021037425.2">
    <property type="protein sequence ID" value="XP_020893084.1"/>
    <property type="gene ID" value="LOC110232262"/>
</dbReference>
<keyword evidence="5 10" id="KW-0297">G-protein coupled receptor</keyword>
<dbReference type="EnsemblMetazoa" id="XM_028657099.1">
    <property type="protein sequence ID" value="XP_028512900.1"/>
    <property type="gene ID" value="LOC110232262"/>
</dbReference>
<feature type="transmembrane region" description="Helical" evidence="11">
    <location>
        <begin position="25"/>
        <end position="54"/>
    </location>
</feature>
<evidence type="ECO:0000256" key="6">
    <source>
        <dbReference type="ARBA" id="ARBA00023136"/>
    </source>
</evidence>
<dbReference type="CDD" id="cd14967">
    <property type="entry name" value="7tmA_amine_R-like"/>
    <property type="match status" value="1"/>
</dbReference>
<dbReference type="EnsemblMetazoa" id="XM_021037429.2">
    <property type="protein sequence ID" value="XP_020893088.1"/>
    <property type="gene ID" value="LOC110232262"/>
</dbReference>
<dbReference type="EnsemblMetazoa" id="XM_028657098.1">
    <property type="protein sequence ID" value="XP_028512899.1"/>
    <property type="gene ID" value="LOC110232262"/>
</dbReference>
<keyword evidence="2" id="KW-1003">Cell membrane</keyword>
<dbReference type="RefSeq" id="XP_020893085.1">
    <property type="nucleotide sequence ID" value="XM_021037426.2"/>
</dbReference>
<dbReference type="PRINTS" id="PR00237">
    <property type="entry name" value="GPCRRHODOPSN"/>
</dbReference>
<name>A0A913YED3_EXADI</name>
<evidence type="ECO:0000256" key="11">
    <source>
        <dbReference type="SAM" id="Phobius"/>
    </source>
</evidence>
<feature type="transmembrane region" description="Helical" evidence="11">
    <location>
        <begin position="66"/>
        <end position="85"/>
    </location>
</feature>
<keyword evidence="14" id="KW-1185">Reference proteome</keyword>
<keyword evidence="6 11" id="KW-0472">Membrane</keyword>
<dbReference type="OrthoDB" id="5957871at2759"/>
<comment type="similarity">
    <text evidence="10">Belongs to the G-protein coupled receptor 1 family.</text>
</comment>
<dbReference type="RefSeq" id="XP_028512897.1">
    <property type="nucleotide sequence ID" value="XM_028657096.1"/>
</dbReference>
<dbReference type="Gene3D" id="1.20.1070.10">
    <property type="entry name" value="Rhodopsin 7-helix transmembrane proteins"/>
    <property type="match status" value="1"/>
</dbReference>
<keyword evidence="3 10" id="KW-0812">Transmembrane</keyword>
<keyword evidence="8 10" id="KW-0675">Receptor</keyword>
<evidence type="ECO:0000256" key="4">
    <source>
        <dbReference type="ARBA" id="ARBA00022989"/>
    </source>
</evidence>
<sequence length="365" mass="41693">MSQGNASLVQANSTTPLQFSFHYHLIFKIFSATIMVIIIIAALLGKLLVLYAFFSYHRLRNSVTNYYIASLAFSDLLTAALVVPIELDIFIKDFVWTHGEVVCRMWSTLYLLVIPGSIINLCAVTLDRFIVLRVPLRYTELMTPKRAMVAIILLWSYALITACLPVLGWRSKEFPYFVITYLNGLNCVFVLTKGYVILINIANFLIPMIFMAICWSLIYQIARKHQRRVKKLARSMSVNETTMTLTMTNGANGGTSMSDGQQTKKSIKKHLKGSKYIAIIVGLFFLCWLPYTLLSLAVSICGDVCFDGTPQEVSHILLVMGYLNSALNPYLYPFHDRQFKEAFKNIFYDIQSLKIWEIFRRRDST</sequence>
<evidence type="ECO:0000256" key="3">
    <source>
        <dbReference type="ARBA" id="ARBA00022692"/>
    </source>
</evidence>
<dbReference type="GO" id="GO:0005886">
    <property type="term" value="C:plasma membrane"/>
    <property type="evidence" value="ECO:0007669"/>
    <property type="project" value="UniProtKB-SubCell"/>
</dbReference>
<dbReference type="InterPro" id="IPR000276">
    <property type="entry name" value="GPCR_Rhodpsn"/>
</dbReference>
<dbReference type="PROSITE" id="PS50262">
    <property type="entry name" value="G_PROTEIN_RECEP_F1_2"/>
    <property type="match status" value="1"/>
</dbReference>
<keyword evidence="9 10" id="KW-0807">Transducer</keyword>
<dbReference type="EnsemblMetazoa" id="XM_021037422.2">
    <property type="protein sequence ID" value="XP_020893081.1"/>
    <property type="gene ID" value="LOC110232262"/>
</dbReference>
<dbReference type="EnsemblMetazoa" id="XM_021037424.2">
    <property type="protein sequence ID" value="XP_020893083.1"/>
    <property type="gene ID" value="LOC110232262"/>
</dbReference>
<evidence type="ECO:0000313" key="14">
    <source>
        <dbReference type="Proteomes" id="UP000887567"/>
    </source>
</evidence>
<dbReference type="GO" id="GO:0071880">
    <property type="term" value="P:adenylate cyclase-activating adrenergic receptor signaling pathway"/>
    <property type="evidence" value="ECO:0007669"/>
    <property type="project" value="TreeGrafter"/>
</dbReference>
<evidence type="ECO:0000256" key="2">
    <source>
        <dbReference type="ARBA" id="ARBA00022475"/>
    </source>
</evidence>
<dbReference type="OMA" id="THGRITC"/>
<evidence type="ECO:0000256" key="10">
    <source>
        <dbReference type="RuleBase" id="RU000688"/>
    </source>
</evidence>
<dbReference type="RefSeq" id="XP_020893087.1">
    <property type="nucleotide sequence ID" value="XM_021037428.2"/>
</dbReference>
<dbReference type="Proteomes" id="UP000887567">
    <property type="component" value="Unplaced"/>
</dbReference>
<dbReference type="RefSeq" id="XP_020893088.1">
    <property type="nucleotide sequence ID" value="XM_021037429.2"/>
</dbReference>
<dbReference type="PROSITE" id="PS00237">
    <property type="entry name" value="G_PROTEIN_RECEP_F1_1"/>
    <property type="match status" value="1"/>
</dbReference>
<accession>A0A913YED3</accession>
<dbReference type="GO" id="GO:0004993">
    <property type="term" value="F:G protein-coupled serotonin receptor activity"/>
    <property type="evidence" value="ECO:0007669"/>
    <property type="project" value="UniProtKB-ARBA"/>
</dbReference>
<feature type="transmembrane region" description="Helical" evidence="11">
    <location>
        <begin position="105"/>
        <end position="126"/>
    </location>
</feature>
<dbReference type="EnsemblMetazoa" id="XM_028657100.1">
    <property type="protein sequence ID" value="XP_028512901.1"/>
    <property type="gene ID" value="LOC110232262"/>
</dbReference>
<dbReference type="RefSeq" id="XP_028512900.1">
    <property type="nucleotide sequence ID" value="XM_028657099.1"/>
</dbReference>
<dbReference type="RefSeq" id="XP_020893080.1">
    <property type="nucleotide sequence ID" value="XM_021037421.2"/>
</dbReference>